<protein>
    <submittedName>
        <fullName evidence="2">Uncharacterized protein</fullName>
    </submittedName>
</protein>
<evidence type="ECO:0000256" key="1">
    <source>
        <dbReference type="SAM" id="MobiDB-lite"/>
    </source>
</evidence>
<accession>A0ABQ2HCU9</accession>
<proteinExistence type="predicted"/>
<sequence length="67" mass="7306">MEYPTPNGISGTDGTKRNFGTNGIFGTSGTRWNVPDQNGTSGTDGTKWNLEQMELLEQMEHGQTSQV</sequence>
<dbReference type="Proteomes" id="UP000632339">
    <property type="component" value="Unassembled WGS sequence"/>
</dbReference>
<feature type="region of interest" description="Disordered" evidence="1">
    <location>
        <begin position="1"/>
        <end position="46"/>
    </location>
</feature>
<comment type="caution">
    <text evidence="2">The sequence shown here is derived from an EMBL/GenBank/DDBJ whole genome shotgun (WGS) entry which is preliminary data.</text>
</comment>
<feature type="compositionally biased region" description="Polar residues" evidence="1">
    <location>
        <begin position="7"/>
        <end position="46"/>
    </location>
</feature>
<dbReference type="EMBL" id="BMLI01000001">
    <property type="protein sequence ID" value="GGM72921.1"/>
    <property type="molecule type" value="Genomic_DNA"/>
</dbReference>
<organism evidence="2 3">
    <name type="scientific">Dyadobacter beijingensis</name>
    <dbReference type="NCBI Taxonomy" id="365489"/>
    <lineage>
        <taxon>Bacteria</taxon>
        <taxon>Pseudomonadati</taxon>
        <taxon>Bacteroidota</taxon>
        <taxon>Cytophagia</taxon>
        <taxon>Cytophagales</taxon>
        <taxon>Spirosomataceae</taxon>
        <taxon>Dyadobacter</taxon>
    </lineage>
</organism>
<name>A0ABQ2HCU9_9BACT</name>
<evidence type="ECO:0000313" key="3">
    <source>
        <dbReference type="Proteomes" id="UP000632339"/>
    </source>
</evidence>
<keyword evidence="3" id="KW-1185">Reference proteome</keyword>
<evidence type="ECO:0000313" key="2">
    <source>
        <dbReference type="EMBL" id="GGM72921.1"/>
    </source>
</evidence>
<gene>
    <name evidence="2" type="ORF">GCM10010967_00470</name>
</gene>
<reference evidence="3" key="1">
    <citation type="journal article" date="2019" name="Int. J. Syst. Evol. Microbiol.">
        <title>The Global Catalogue of Microorganisms (GCM) 10K type strain sequencing project: providing services to taxonomists for standard genome sequencing and annotation.</title>
        <authorList>
            <consortium name="The Broad Institute Genomics Platform"/>
            <consortium name="The Broad Institute Genome Sequencing Center for Infectious Disease"/>
            <person name="Wu L."/>
            <person name="Ma J."/>
        </authorList>
    </citation>
    <scope>NUCLEOTIDE SEQUENCE [LARGE SCALE GENOMIC DNA]</scope>
    <source>
        <strain evidence="3">CGMCC 1.6375</strain>
    </source>
</reference>